<dbReference type="OrthoDB" id="5496365at2"/>
<feature type="chain" id="PRO_5005459263" description="Lipoprotein" evidence="1">
    <location>
        <begin position="27"/>
        <end position="502"/>
    </location>
</feature>
<gene>
    <name evidence="2" type="ORF">CMC5_028790</name>
</gene>
<dbReference type="AlphaFoldDB" id="A0A0K1ECY7"/>
<accession>A0A0K1ECY7</accession>
<name>A0A0K1ECY7_CHOCO</name>
<evidence type="ECO:0000256" key="1">
    <source>
        <dbReference type="SAM" id="SignalP"/>
    </source>
</evidence>
<dbReference type="KEGG" id="ccro:CMC5_028790"/>
<evidence type="ECO:0008006" key="4">
    <source>
        <dbReference type="Google" id="ProtNLM"/>
    </source>
</evidence>
<keyword evidence="3" id="KW-1185">Reference proteome</keyword>
<dbReference type="EMBL" id="CP012159">
    <property type="protein sequence ID" value="AKT38735.1"/>
    <property type="molecule type" value="Genomic_DNA"/>
</dbReference>
<sequence length="502" mass="52197">MNSTLPSKPLLLLAASLALASTTACGDIDTFIPRPEFGGPAGVIEGTITYTGPPPCIRNGRVVGAAILLAFDTRLLPPPDGLGTTAASFDAVPGDELFASVRAQFGYTEGCPGANPPNITVSATWSIAPLPAGTYQIRGFYDLDGDFDPTFSISNLPTRGDIAGGAITNAAAVLAGARPQYRPIPLGQSGRIPEQGARVSDVAVTFALPIPTERPVFHVPDALSSTPGTTATVTMASDHQLAHFSLGSPSDTEASFVRLRLAAGVPADERDDAAKSPFFFPVGGGTTPTIRYGFQDMNGDGAPDVVPDAPFLPALSPISAFNKLAAPGEAIARQTSPTVIIQGLTLYKSLLETAALNQLPLTEPEQPEALIAVRPAALCLFPADPSRGGVLVVPHFDDSQGNPIIPDRDALGAALSRQFGREIRVEQGCLPEGGYSMNLVYGTGQAWTLPNEAGVCADLEPASGDRCGSRRRLNSQSTYLHIAPPTDPAHCAAYPTPALCLP</sequence>
<dbReference type="RefSeq" id="WP_050430927.1">
    <property type="nucleotide sequence ID" value="NZ_CP012159.1"/>
</dbReference>
<reference evidence="2 3" key="1">
    <citation type="submission" date="2015-07" db="EMBL/GenBank/DDBJ databases">
        <title>Genome analysis of myxobacterium Chondromyces crocatus Cm c5 reveals a high potential for natural compound synthesis and the genetic basis for the loss of fruiting body formation.</title>
        <authorList>
            <person name="Zaburannyi N."/>
            <person name="Bunk B."/>
            <person name="Maier J."/>
            <person name="Overmann J."/>
            <person name="Mueller R."/>
        </authorList>
    </citation>
    <scope>NUCLEOTIDE SEQUENCE [LARGE SCALE GENOMIC DNA]</scope>
    <source>
        <strain evidence="2 3">Cm c5</strain>
    </source>
</reference>
<dbReference type="Proteomes" id="UP000067626">
    <property type="component" value="Chromosome"/>
</dbReference>
<protein>
    <recommendedName>
        <fullName evidence="4">Lipoprotein</fullName>
    </recommendedName>
</protein>
<evidence type="ECO:0000313" key="3">
    <source>
        <dbReference type="Proteomes" id="UP000067626"/>
    </source>
</evidence>
<organism evidence="2 3">
    <name type="scientific">Chondromyces crocatus</name>
    <dbReference type="NCBI Taxonomy" id="52"/>
    <lineage>
        <taxon>Bacteria</taxon>
        <taxon>Pseudomonadati</taxon>
        <taxon>Myxococcota</taxon>
        <taxon>Polyangia</taxon>
        <taxon>Polyangiales</taxon>
        <taxon>Polyangiaceae</taxon>
        <taxon>Chondromyces</taxon>
    </lineage>
</organism>
<keyword evidence="1" id="KW-0732">Signal</keyword>
<feature type="signal peptide" evidence="1">
    <location>
        <begin position="1"/>
        <end position="26"/>
    </location>
</feature>
<evidence type="ECO:0000313" key="2">
    <source>
        <dbReference type="EMBL" id="AKT38735.1"/>
    </source>
</evidence>
<proteinExistence type="predicted"/>
<dbReference type="STRING" id="52.CMC5_028790"/>